<dbReference type="AlphaFoldDB" id="A0A8J2PGA4"/>
<keyword evidence="5" id="KW-1185">Reference proteome</keyword>
<dbReference type="InterPro" id="IPR001878">
    <property type="entry name" value="Znf_CCHC"/>
</dbReference>
<keyword evidence="1" id="KW-0862">Zinc</keyword>
<name>A0A8J2PGA4_9HEXA</name>
<dbReference type="GO" id="GO:0003676">
    <property type="term" value="F:nucleic acid binding"/>
    <property type="evidence" value="ECO:0007669"/>
    <property type="project" value="InterPro"/>
</dbReference>
<dbReference type="PROSITE" id="PS50158">
    <property type="entry name" value="ZF_CCHC"/>
    <property type="match status" value="1"/>
</dbReference>
<dbReference type="Proteomes" id="UP000708208">
    <property type="component" value="Unassembled WGS sequence"/>
</dbReference>
<organism evidence="4 5">
    <name type="scientific">Allacma fusca</name>
    <dbReference type="NCBI Taxonomy" id="39272"/>
    <lineage>
        <taxon>Eukaryota</taxon>
        <taxon>Metazoa</taxon>
        <taxon>Ecdysozoa</taxon>
        <taxon>Arthropoda</taxon>
        <taxon>Hexapoda</taxon>
        <taxon>Collembola</taxon>
        <taxon>Symphypleona</taxon>
        <taxon>Sminthuridae</taxon>
        <taxon>Allacma</taxon>
    </lineage>
</organism>
<protein>
    <recommendedName>
        <fullName evidence="3">CCHC-type domain-containing protein</fullName>
    </recommendedName>
</protein>
<keyword evidence="1" id="KW-0479">Metal-binding</keyword>
<feature type="region of interest" description="Disordered" evidence="2">
    <location>
        <begin position="68"/>
        <end position="89"/>
    </location>
</feature>
<feature type="compositionally biased region" description="Basic and acidic residues" evidence="2">
    <location>
        <begin position="68"/>
        <end position="81"/>
    </location>
</feature>
<evidence type="ECO:0000313" key="5">
    <source>
        <dbReference type="Proteomes" id="UP000708208"/>
    </source>
</evidence>
<evidence type="ECO:0000256" key="1">
    <source>
        <dbReference type="PROSITE-ProRule" id="PRU00047"/>
    </source>
</evidence>
<reference evidence="4" key="1">
    <citation type="submission" date="2021-06" db="EMBL/GenBank/DDBJ databases">
        <authorList>
            <person name="Hodson N. C."/>
            <person name="Mongue J. A."/>
            <person name="Jaron S. K."/>
        </authorList>
    </citation>
    <scope>NUCLEOTIDE SEQUENCE</scope>
</reference>
<evidence type="ECO:0000259" key="3">
    <source>
        <dbReference type="PROSITE" id="PS50158"/>
    </source>
</evidence>
<proteinExistence type="predicted"/>
<comment type="caution">
    <text evidence="4">The sequence shown here is derived from an EMBL/GenBank/DDBJ whole genome shotgun (WGS) entry which is preliminary data.</text>
</comment>
<evidence type="ECO:0000256" key="2">
    <source>
        <dbReference type="SAM" id="MobiDB-lite"/>
    </source>
</evidence>
<sequence length="277" mass="32338">MNAEEFVAGLQDILSEMDPNMPPKQMVKKMHRRLDLELRENIVNSALESIPAFQHRLDILLRRRRADKSVEKKDKKAKTDSSSEDEEIPTKMETDIFKNPEEETTKEEARTVKFEGKCFYCDRIGHMKKDCNNKKRDEGEQQFRGRFRGRGEFRGNGRGFISSDNNFRGNWQGRGRGNFNNGGNFNNNRGFFHNNNRGSFNRGGFRGGFRGRNFQQQWQANNQGEPETVRDMIRELFKSNQEETQQRQFYFMTPGTNQQQAATPYANIGRPAYQPEN</sequence>
<feature type="region of interest" description="Disordered" evidence="2">
    <location>
        <begin position="149"/>
        <end position="169"/>
    </location>
</feature>
<dbReference type="GO" id="GO:0008270">
    <property type="term" value="F:zinc ion binding"/>
    <property type="evidence" value="ECO:0007669"/>
    <property type="project" value="UniProtKB-KW"/>
</dbReference>
<dbReference type="EMBL" id="CAJVCH010292749">
    <property type="protein sequence ID" value="CAG7785279.1"/>
    <property type="molecule type" value="Genomic_DNA"/>
</dbReference>
<feature type="domain" description="CCHC-type" evidence="3">
    <location>
        <begin position="117"/>
        <end position="131"/>
    </location>
</feature>
<keyword evidence="1" id="KW-0863">Zinc-finger</keyword>
<evidence type="ECO:0000313" key="4">
    <source>
        <dbReference type="EMBL" id="CAG7785279.1"/>
    </source>
</evidence>
<gene>
    <name evidence="4" type="ORF">AFUS01_LOCUS23911</name>
</gene>
<accession>A0A8J2PGA4</accession>